<name>A0A1H5HU13_9ACTN</name>
<feature type="signal peptide" evidence="2">
    <location>
        <begin position="1"/>
        <end position="24"/>
    </location>
</feature>
<sequence>MPVGVRLRAAGVILSTAVALSGLAVTNAVGAARTGAPAAVTSEAPSAEQPTLTEAAAFVQARRTGKPVEVASLRGESREVYATPEGNLEAREHLRPVRARAGGEWKPIDTDLAKTDSGMVAPKVIAVGLEFSGGGTAPMVRMTKAGRTLALSWPGTLPAPRIDGDNATYLDVLPGVDLRLGAQEDGFTQLLVVKSAEAAASKELAALRLKLDGDGVDVRETGGGGLEAVDKGAGSAVFEAPQPLMWDSSGGPAAEQTAAARSLGAATAGSAAGDEPGAAESGKLAPVDVEVPAGQDELVLKPDTEVLKGQDMVYPVYIDPQWYSPKASAWTMVSKYWASSPQWKFNGDSDAGMGYCGWSYCKPYDTKRLFYRIPVSKFAGTSVLSAEFVVRNTWSASCGARSVELWRTKDISSSTTWNSQNAAGYWIKQLSSQSFAYGYEGCAAKDAEFDVKSAVQEAADKNWATMTFGLQAANESDAYGWKRFSGDAYLRVKYNRPPSQIKLSQLTMEYGGACKKSADAPRIRTLGKIYANNVSDPDADNVAVQFQAKWDSGDGKGLIARWTPALTSSKKSGSSFSIALPSSIPQNKQIQWYARAYDGPSTRRGRTRAAPRAATSSMTPQCPRHRRSPPATTRPPTRRTRTTPGSTG</sequence>
<accession>A0A1H5HU13</accession>
<organism evidence="3 4">
    <name type="scientific">Streptomyces misionensis</name>
    <dbReference type="NCBI Taxonomy" id="67331"/>
    <lineage>
        <taxon>Bacteria</taxon>
        <taxon>Bacillati</taxon>
        <taxon>Actinomycetota</taxon>
        <taxon>Actinomycetes</taxon>
        <taxon>Kitasatosporales</taxon>
        <taxon>Streptomycetaceae</taxon>
        <taxon>Streptomyces</taxon>
    </lineage>
</organism>
<evidence type="ECO:0000256" key="1">
    <source>
        <dbReference type="SAM" id="MobiDB-lite"/>
    </source>
</evidence>
<proteinExistence type="predicted"/>
<evidence type="ECO:0000313" key="3">
    <source>
        <dbReference type="EMBL" id="SEE31379.1"/>
    </source>
</evidence>
<reference evidence="3 4" key="1">
    <citation type="submission" date="2016-10" db="EMBL/GenBank/DDBJ databases">
        <authorList>
            <person name="de Groot N.N."/>
        </authorList>
    </citation>
    <scope>NUCLEOTIDE SEQUENCE [LARGE SCALE GENOMIC DNA]</scope>
    <source>
        <strain evidence="3 4">DSM 40306</strain>
    </source>
</reference>
<dbReference type="NCBIfam" id="NF033679">
    <property type="entry name" value="DNRLRE_dom"/>
    <property type="match status" value="1"/>
</dbReference>
<dbReference type="Proteomes" id="UP000182375">
    <property type="component" value="Unassembled WGS sequence"/>
</dbReference>
<evidence type="ECO:0000313" key="4">
    <source>
        <dbReference type="Proteomes" id="UP000182375"/>
    </source>
</evidence>
<evidence type="ECO:0000256" key="2">
    <source>
        <dbReference type="SAM" id="SignalP"/>
    </source>
</evidence>
<evidence type="ECO:0008006" key="5">
    <source>
        <dbReference type="Google" id="ProtNLM"/>
    </source>
</evidence>
<dbReference type="RefSeq" id="WP_341867959.1">
    <property type="nucleotide sequence ID" value="NZ_FNTD01000004.1"/>
</dbReference>
<feature type="compositionally biased region" description="Low complexity" evidence="1">
    <location>
        <begin position="257"/>
        <end position="273"/>
    </location>
</feature>
<gene>
    <name evidence="3" type="ORF">SAMN04490357_7638</name>
</gene>
<keyword evidence="2" id="KW-0732">Signal</keyword>
<feature type="region of interest" description="Disordered" evidence="1">
    <location>
        <begin position="596"/>
        <end position="648"/>
    </location>
</feature>
<dbReference type="EMBL" id="FNTD01000004">
    <property type="protein sequence ID" value="SEE31379.1"/>
    <property type="molecule type" value="Genomic_DNA"/>
</dbReference>
<dbReference type="STRING" id="67331.SAMN04490357_7638"/>
<dbReference type="AlphaFoldDB" id="A0A1H5HU13"/>
<protein>
    <recommendedName>
        <fullName evidence="5">DNRLRE domain-containing protein</fullName>
    </recommendedName>
</protein>
<feature type="chain" id="PRO_5038457539" description="DNRLRE domain-containing protein" evidence="2">
    <location>
        <begin position="25"/>
        <end position="648"/>
    </location>
</feature>
<feature type="region of interest" description="Disordered" evidence="1">
    <location>
        <begin position="246"/>
        <end position="281"/>
    </location>
</feature>
<dbReference type="GeneID" id="95517024"/>